<evidence type="ECO:0000256" key="1">
    <source>
        <dbReference type="ARBA" id="ARBA00004651"/>
    </source>
</evidence>
<accession>A0A8H3V900</accession>
<keyword evidence="2" id="KW-0813">Transport</keyword>
<dbReference type="PANTHER" id="PTHR43549">
    <property type="entry name" value="MULTIDRUG RESISTANCE PROTEIN YPNP-RELATED"/>
    <property type="match status" value="1"/>
</dbReference>
<feature type="transmembrane region" description="Helical" evidence="8">
    <location>
        <begin position="47"/>
        <end position="65"/>
    </location>
</feature>
<feature type="transmembrane region" description="Helical" evidence="8">
    <location>
        <begin position="474"/>
        <end position="501"/>
    </location>
</feature>
<sequence length="516" mass="56308">MVSKNDTAVSSSSPYDDLNGVADPRGSEQELGSSSSKSRRAFDRKRYSGALLFNFGAFLLPALYGTLSKLWVANIDSSMIVTTDVYTYIGVVTECINEGLPRAAWVIIGDKSSRTLSSRLGLSYTLIAFQAILGTILSIILLAAADKFADSFVPIEVRAASLKYVRISAFSALSSALETSVSACTRALDKPNVPLLISSVKFAINIILDLLLISKFHVGKAKPSVNEQAWIRLACDMASSIAGLLYFVYLSHRKRSSTTLPEQRAEKVHPSLKALGVLIRPGSITFAESAVRNALYLWLISGIVSLGSDYATAWGIFNTIRWGLVMVPVQSLEATSNAFVGHAWGKWRSEVGITTLNPKASRQDLLYITRPAFISLAIALAVEIPLCILLSTVGAYPYAMWLSNTPTVAKITTKMWRTIDWCYILYAASTQLATILLATRPGWYLYQSLASNLLYVLPWAIVCQTARLNRDDAWTYHSLVFGGSLVFSFFDVAGVVGVWAWTLGKGKAGLEVFRGA</sequence>
<reference evidence="9 10" key="1">
    <citation type="submission" date="2019-11" db="EMBL/GenBank/DDBJ databases">
        <title>Venturia inaequalis Genome Resource.</title>
        <authorList>
            <person name="Lichtner F.J."/>
        </authorList>
    </citation>
    <scope>NUCLEOTIDE SEQUENCE [LARGE SCALE GENOMIC DNA]</scope>
    <source>
        <strain evidence="9">Bline_iso_100314</strain>
    </source>
</reference>
<dbReference type="GO" id="GO:0005886">
    <property type="term" value="C:plasma membrane"/>
    <property type="evidence" value="ECO:0007669"/>
    <property type="project" value="UniProtKB-SubCell"/>
</dbReference>
<feature type="transmembrane region" description="Helical" evidence="8">
    <location>
        <begin position="444"/>
        <end position="462"/>
    </location>
</feature>
<evidence type="ECO:0000256" key="6">
    <source>
        <dbReference type="ARBA" id="ARBA00023136"/>
    </source>
</evidence>
<evidence type="ECO:0000256" key="7">
    <source>
        <dbReference type="SAM" id="MobiDB-lite"/>
    </source>
</evidence>
<comment type="caution">
    <text evidence="9">The sequence shown here is derived from an EMBL/GenBank/DDBJ whole genome shotgun (WGS) entry which is preliminary data.</text>
</comment>
<name>A0A8H3V900_VENIN</name>
<dbReference type="Proteomes" id="UP000433883">
    <property type="component" value="Unassembled WGS sequence"/>
</dbReference>
<evidence type="ECO:0000256" key="4">
    <source>
        <dbReference type="ARBA" id="ARBA00022692"/>
    </source>
</evidence>
<feature type="region of interest" description="Disordered" evidence="7">
    <location>
        <begin position="1"/>
        <end position="37"/>
    </location>
</feature>
<evidence type="ECO:0000256" key="3">
    <source>
        <dbReference type="ARBA" id="ARBA00022475"/>
    </source>
</evidence>
<dbReference type="EMBL" id="WNWQ01000031">
    <property type="protein sequence ID" value="KAE9983272.1"/>
    <property type="molecule type" value="Genomic_DNA"/>
</dbReference>
<evidence type="ECO:0000313" key="9">
    <source>
        <dbReference type="EMBL" id="KAE9983272.1"/>
    </source>
</evidence>
<organism evidence="9 10">
    <name type="scientific">Venturia inaequalis</name>
    <name type="common">Apple scab fungus</name>
    <dbReference type="NCBI Taxonomy" id="5025"/>
    <lineage>
        <taxon>Eukaryota</taxon>
        <taxon>Fungi</taxon>
        <taxon>Dikarya</taxon>
        <taxon>Ascomycota</taxon>
        <taxon>Pezizomycotina</taxon>
        <taxon>Dothideomycetes</taxon>
        <taxon>Pleosporomycetidae</taxon>
        <taxon>Venturiales</taxon>
        <taxon>Venturiaceae</taxon>
        <taxon>Venturia</taxon>
    </lineage>
</organism>
<comment type="subcellular location">
    <subcellularLocation>
        <location evidence="1">Cell membrane</location>
        <topology evidence="1">Multi-pass membrane protein</topology>
    </subcellularLocation>
</comment>
<keyword evidence="4 8" id="KW-0812">Transmembrane</keyword>
<feature type="transmembrane region" description="Helical" evidence="8">
    <location>
        <begin position="295"/>
        <end position="317"/>
    </location>
</feature>
<evidence type="ECO:0000313" key="10">
    <source>
        <dbReference type="Proteomes" id="UP000433883"/>
    </source>
</evidence>
<evidence type="ECO:0000256" key="8">
    <source>
        <dbReference type="SAM" id="Phobius"/>
    </source>
</evidence>
<protein>
    <submittedName>
        <fullName evidence="9">Uncharacterized protein</fullName>
    </submittedName>
</protein>
<feature type="transmembrane region" description="Helical" evidence="8">
    <location>
        <begin position="195"/>
        <end position="217"/>
    </location>
</feature>
<gene>
    <name evidence="9" type="ORF">BLS_004694</name>
</gene>
<feature type="transmembrane region" description="Helical" evidence="8">
    <location>
        <begin position="229"/>
        <end position="249"/>
    </location>
</feature>
<dbReference type="PANTHER" id="PTHR43549:SF2">
    <property type="entry name" value="MULTIDRUG RESISTANCE PROTEIN NORM-RELATED"/>
    <property type="match status" value="1"/>
</dbReference>
<feature type="transmembrane region" description="Helical" evidence="8">
    <location>
        <begin position="120"/>
        <end position="144"/>
    </location>
</feature>
<feature type="transmembrane region" description="Helical" evidence="8">
    <location>
        <begin position="372"/>
        <end position="399"/>
    </location>
</feature>
<evidence type="ECO:0000256" key="5">
    <source>
        <dbReference type="ARBA" id="ARBA00022989"/>
    </source>
</evidence>
<dbReference type="AlphaFoldDB" id="A0A8H3V900"/>
<feature type="compositionally biased region" description="Polar residues" evidence="7">
    <location>
        <begin position="1"/>
        <end position="14"/>
    </location>
</feature>
<keyword evidence="6 8" id="KW-0472">Membrane</keyword>
<feature type="transmembrane region" description="Helical" evidence="8">
    <location>
        <begin position="420"/>
        <end position="438"/>
    </location>
</feature>
<keyword evidence="5 8" id="KW-1133">Transmembrane helix</keyword>
<proteinExistence type="predicted"/>
<keyword evidence="3" id="KW-1003">Cell membrane</keyword>
<dbReference type="InterPro" id="IPR052031">
    <property type="entry name" value="Membrane_Transporter-Flippase"/>
</dbReference>
<evidence type="ECO:0000256" key="2">
    <source>
        <dbReference type="ARBA" id="ARBA00022448"/>
    </source>
</evidence>